<dbReference type="InterPro" id="IPR015422">
    <property type="entry name" value="PyrdxlP-dep_Trfase_small"/>
</dbReference>
<reference evidence="3 4" key="1">
    <citation type="journal article" date="2019" name="Nat. Microbiol.">
        <title>Mediterranean grassland soil C-N compound turnover is dependent on rainfall and depth, and is mediated by genomically divergent microorganisms.</title>
        <authorList>
            <person name="Diamond S."/>
            <person name="Andeer P.F."/>
            <person name="Li Z."/>
            <person name="Crits-Christoph A."/>
            <person name="Burstein D."/>
            <person name="Anantharaman K."/>
            <person name="Lane K.R."/>
            <person name="Thomas B.C."/>
            <person name="Pan C."/>
            <person name="Northen T.R."/>
            <person name="Banfield J.F."/>
        </authorList>
    </citation>
    <scope>NUCLEOTIDE SEQUENCE [LARGE SCALE GENOMIC DNA]</scope>
    <source>
        <strain evidence="3">NP_7</strain>
    </source>
</reference>
<feature type="domain" description="Aminotransferase class V" evidence="2">
    <location>
        <begin position="60"/>
        <end position="381"/>
    </location>
</feature>
<protein>
    <submittedName>
        <fullName evidence="3">Aminotransferase class V-fold PLP-dependent enzyme</fullName>
    </submittedName>
</protein>
<sequence length="394" mass="43863">MTRGRTVATGQRPPSPATLRRLFLLRPDVVFLNHGSFGACPRPVFDVYQRWQLELERQPVEFLHYRFKDLMQEAREALAGFLGVDAGDVVYVTNATTGLNIVARSLALGPGDEILTTDHEYGALDKTWRFICERQGVRYVQARLPLPLESPEQVVDAVWARRTPKTRVLFLSHITSPTALTFPVETLVRRAREAGILTVIDGAHAPGHIPLNLGTLGADFYAGNCHKWMCAPKGSGFLYARREVQSLLAPLVVSWGWPSGFVDEQQRQGTRDIAAFLAVPAAIDFLRRHNWTAVRRACHAVARTARARLLAAGRMEPLSADSPRWYAQMVSVPVPLADAERARTRLWQEFNIEAPITAWNGRCLVRASIQGYNTPADVDALVTAVARLIAEEGR</sequence>
<name>A0A537JAC2_9BACT</name>
<dbReference type="Gene3D" id="3.90.1150.10">
    <property type="entry name" value="Aspartate Aminotransferase, domain 1"/>
    <property type="match status" value="1"/>
</dbReference>
<evidence type="ECO:0000313" key="4">
    <source>
        <dbReference type="Proteomes" id="UP000320048"/>
    </source>
</evidence>
<comment type="caution">
    <text evidence="3">The sequence shown here is derived from an EMBL/GenBank/DDBJ whole genome shotgun (WGS) entry which is preliminary data.</text>
</comment>
<dbReference type="Proteomes" id="UP000320048">
    <property type="component" value="Unassembled WGS sequence"/>
</dbReference>
<dbReference type="PANTHER" id="PTHR43092">
    <property type="entry name" value="L-CYSTEINE DESULFHYDRASE"/>
    <property type="match status" value="1"/>
</dbReference>
<dbReference type="InterPro" id="IPR015421">
    <property type="entry name" value="PyrdxlP-dep_Trfase_major"/>
</dbReference>
<dbReference type="GO" id="GO:0008483">
    <property type="term" value="F:transaminase activity"/>
    <property type="evidence" value="ECO:0007669"/>
    <property type="project" value="UniProtKB-KW"/>
</dbReference>
<dbReference type="InterPro" id="IPR000192">
    <property type="entry name" value="Aminotrans_V_dom"/>
</dbReference>
<dbReference type="SUPFAM" id="SSF53383">
    <property type="entry name" value="PLP-dependent transferases"/>
    <property type="match status" value="1"/>
</dbReference>
<keyword evidence="3" id="KW-0808">Transferase</keyword>
<dbReference type="AlphaFoldDB" id="A0A537JAC2"/>
<dbReference type="InterPro" id="IPR015424">
    <property type="entry name" value="PyrdxlP-dep_Trfase"/>
</dbReference>
<dbReference type="EMBL" id="VBAO01000246">
    <property type="protein sequence ID" value="TMI80026.1"/>
    <property type="molecule type" value="Genomic_DNA"/>
</dbReference>
<dbReference type="Gene3D" id="3.40.640.10">
    <property type="entry name" value="Type I PLP-dependent aspartate aminotransferase-like (Major domain)"/>
    <property type="match status" value="1"/>
</dbReference>
<evidence type="ECO:0000313" key="3">
    <source>
        <dbReference type="EMBL" id="TMI80026.1"/>
    </source>
</evidence>
<gene>
    <name evidence="3" type="ORF">E6H04_09410</name>
</gene>
<dbReference type="Pfam" id="PF00266">
    <property type="entry name" value="Aminotran_5"/>
    <property type="match status" value="1"/>
</dbReference>
<keyword evidence="3" id="KW-0032">Aminotransferase</keyword>
<keyword evidence="1" id="KW-0663">Pyridoxal phosphate</keyword>
<dbReference type="PANTHER" id="PTHR43092:SF2">
    <property type="entry name" value="HERCYNYLCYSTEINE SULFOXIDE LYASE"/>
    <property type="match status" value="1"/>
</dbReference>
<proteinExistence type="predicted"/>
<organism evidence="3 4">
    <name type="scientific">Candidatus Segetimicrobium genomatis</name>
    <dbReference type="NCBI Taxonomy" id="2569760"/>
    <lineage>
        <taxon>Bacteria</taxon>
        <taxon>Bacillati</taxon>
        <taxon>Candidatus Sysuimicrobiota</taxon>
        <taxon>Candidatus Sysuimicrobiia</taxon>
        <taxon>Candidatus Sysuimicrobiales</taxon>
        <taxon>Candidatus Segetimicrobiaceae</taxon>
        <taxon>Candidatus Segetimicrobium</taxon>
    </lineage>
</organism>
<accession>A0A537JAC2</accession>
<evidence type="ECO:0000259" key="2">
    <source>
        <dbReference type="Pfam" id="PF00266"/>
    </source>
</evidence>
<evidence type="ECO:0000256" key="1">
    <source>
        <dbReference type="ARBA" id="ARBA00022898"/>
    </source>
</evidence>